<name>W6N7T5_CLOTY</name>
<comment type="caution">
    <text evidence="1">The sequence shown here is derived from an EMBL/GenBank/DDBJ whole genome shotgun (WGS) entry which is preliminary data.</text>
</comment>
<reference evidence="1 2" key="1">
    <citation type="journal article" date="2015" name="Genome Announc.">
        <title>Draft Genome Sequence of Clostridium tyrobutyricum Strain DIVETGP, Isolated from Cow's Milk for Grana Padano Production.</title>
        <authorList>
            <person name="Soggiu A."/>
            <person name="Piras C."/>
            <person name="Gaiarsa S."/>
            <person name="Sassera D."/>
            <person name="Roncada P."/>
            <person name="Bendixen E."/>
            <person name="Brasca M."/>
            <person name="Bonizzi L."/>
        </authorList>
    </citation>
    <scope>NUCLEOTIDE SEQUENCE [LARGE SCALE GENOMIC DNA]</scope>
    <source>
        <strain evidence="1 2">DIVETGP</strain>
    </source>
</reference>
<evidence type="ECO:0000313" key="1">
    <source>
        <dbReference type="EMBL" id="CDL92380.1"/>
    </source>
</evidence>
<dbReference type="GO" id="GO:0004528">
    <property type="term" value="F:phosphodiesterase I activity"/>
    <property type="evidence" value="ECO:0007669"/>
    <property type="project" value="UniProtKB-EC"/>
</dbReference>
<protein>
    <submittedName>
        <fullName evidence="1">Alkaline phosphodiesterase I / Nucleotide pyrophosphatase</fullName>
        <ecNumber evidence="1">3.1.4.1</ecNumber>
        <ecNumber evidence="1">3.6.1.9</ecNumber>
    </submittedName>
</protein>
<dbReference type="EC" id="3.1.4.1" evidence="1"/>
<gene>
    <name evidence="1" type="ORF">CTDIVETGP_2450</name>
</gene>
<dbReference type="GO" id="GO:0047429">
    <property type="term" value="F:nucleoside triphosphate diphosphatase activity"/>
    <property type="evidence" value="ECO:0007669"/>
    <property type="project" value="UniProtKB-EC"/>
</dbReference>
<dbReference type="PANTHER" id="PTHR10151:SF120">
    <property type="entry name" value="BIS(5'-ADENOSYL)-TRIPHOSPHATASE"/>
    <property type="match status" value="1"/>
</dbReference>
<dbReference type="OrthoDB" id="9779418at2"/>
<evidence type="ECO:0000313" key="2">
    <source>
        <dbReference type="Proteomes" id="UP000019482"/>
    </source>
</evidence>
<dbReference type="AlphaFoldDB" id="W6N7T5"/>
<dbReference type="CDD" id="cd16018">
    <property type="entry name" value="Enpp"/>
    <property type="match status" value="1"/>
</dbReference>
<dbReference type="SUPFAM" id="SSF53649">
    <property type="entry name" value="Alkaline phosphatase-like"/>
    <property type="match status" value="1"/>
</dbReference>
<dbReference type="Pfam" id="PF01663">
    <property type="entry name" value="Phosphodiest"/>
    <property type="match status" value="1"/>
</dbReference>
<sequence length="435" mass="50404">MSRMTKYLYVISFDGLSSLDFEYISSLPNFKRFLAEASYCKNVYSVYPSLTYPAHTTIVTGKYPRNHGIVNNTLLQPYRKSPDWYWSRKYIKGDTIYDLAIKKGMKVAAFLWPVTANSKIQYNVPEIFPNRFWQNQLIVSFLNGSPLFQYEINKKFGYIRNGISHPELDDFIHRSFLYTIETKRPDITFVHYSELDAMRHCHGFYSTQAKSSLKRHDKRLGEIIETLKENHMYEDSTIIALGDHSSFDEDKIIDLNVMLKNTGYIHTDKKGNIKRYRAFVKNCDGCAYVYLKHSTDKELKNGIYSLISNFNRNTNCIEKIYNSDIATKFGADPKCTFMLEAKRGFYFLDGTEGDVIKKVIPEQVNRMRNITKATHGYSPYKKDYTTVFMAGGKGIRKNAIVDKMNLIDEAPTMAKLLGIKLKNVDGRVIDEFMLE</sequence>
<dbReference type="GeneID" id="29418357"/>
<dbReference type="InterPro" id="IPR017850">
    <property type="entry name" value="Alkaline_phosphatase_core_sf"/>
</dbReference>
<dbReference type="EMBL" id="CBXI010000043">
    <property type="protein sequence ID" value="CDL92380.1"/>
    <property type="molecule type" value="Genomic_DNA"/>
</dbReference>
<dbReference type="EC" id="3.6.1.9" evidence="1"/>
<keyword evidence="2" id="KW-1185">Reference proteome</keyword>
<keyword evidence="1" id="KW-0378">Hydrolase</keyword>
<dbReference type="InterPro" id="IPR002591">
    <property type="entry name" value="Phosphodiest/P_Trfase"/>
</dbReference>
<proteinExistence type="predicted"/>
<dbReference type="PANTHER" id="PTHR10151">
    <property type="entry name" value="ECTONUCLEOTIDE PYROPHOSPHATASE/PHOSPHODIESTERASE"/>
    <property type="match status" value="1"/>
</dbReference>
<dbReference type="RefSeq" id="WP_017895436.1">
    <property type="nucleotide sequence ID" value="NZ_CBXI010000043.1"/>
</dbReference>
<accession>W6N7T5</accession>
<dbReference type="Gene3D" id="3.40.720.10">
    <property type="entry name" value="Alkaline Phosphatase, subunit A"/>
    <property type="match status" value="1"/>
</dbReference>
<dbReference type="Proteomes" id="UP000019482">
    <property type="component" value="Unassembled WGS sequence"/>
</dbReference>
<organism evidence="1 2">
    <name type="scientific">Clostridium tyrobutyricum DIVETGP</name>
    <dbReference type="NCBI Taxonomy" id="1408889"/>
    <lineage>
        <taxon>Bacteria</taxon>
        <taxon>Bacillati</taxon>
        <taxon>Bacillota</taxon>
        <taxon>Clostridia</taxon>
        <taxon>Eubacteriales</taxon>
        <taxon>Clostridiaceae</taxon>
        <taxon>Clostridium</taxon>
    </lineage>
</organism>